<keyword evidence="2" id="KW-1185">Reference proteome</keyword>
<dbReference type="InterPro" id="IPR032675">
    <property type="entry name" value="LRR_dom_sf"/>
</dbReference>
<gene>
    <name evidence="1" type="ORF">CONCODRAFT_73571</name>
</gene>
<name>A0A137NV17_CONC2</name>
<reference evidence="1 2" key="1">
    <citation type="journal article" date="2015" name="Genome Biol. Evol.">
        <title>Phylogenomic analyses indicate that early fungi evolved digesting cell walls of algal ancestors of land plants.</title>
        <authorList>
            <person name="Chang Y."/>
            <person name="Wang S."/>
            <person name="Sekimoto S."/>
            <person name="Aerts A.L."/>
            <person name="Choi C."/>
            <person name="Clum A."/>
            <person name="LaButti K.M."/>
            <person name="Lindquist E.A."/>
            <person name="Yee Ngan C."/>
            <person name="Ohm R.A."/>
            <person name="Salamov A.A."/>
            <person name="Grigoriev I.V."/>
            <person name="Spatafora J.W."/>
            <person name="Berbee M.L."/>
        </authorList>
    </citation>
    <scope>NUCLEOTIDE SEQUENCE [LARGE SCALE GENOMIC DNA]</scope>
    <source>
        <strain evidence="1 2">NRRL 28638</strain>
    </source>
</reference>
<dbReference type="Proteomes" id="UP000070444">
    <property type="component" value="Unassembled WGS sequence"/>
</dbReference>
<proteinExistence type="predicted"/>
<evidence type="ECO:0000313" key="1">
    <source>
        <dbReference type="EMBL" id="KXN66609.1"/>
    </source>
</evidence>
<evidence type="ECO:0000313" key="2">
    <source>
        <dbReference type="Proteomes" id="UP000070444"/>
    </source>
</evidence>
<protein>
    <recommendedName>
        <fullName evidence="3">F-box domain-containing protein</fullName>
    </recommendedName>
</protein>
<dbReference type="AlphaFoldDB" id="A0A137NV17"/>
<dbReference type="SUPFAM" id="SSF52047">
    <property type="entry name" value="RNI-like"/>
    <property type="match status" value="1"/>
</dbReference>
<organism evidence="1 2">
    <name type="scientific">Conidiobolus coronatus (strain ATCC 28846 / CBS 209.66 / NRRL 28638)</name>
    <name type="common">Delacroixia coronata</name>
    <dbReference type="NCBI Taxonomy" id="796925"/>
    <lineage>
        <taxon>Eukaryota</taxon>
        <taxon>Fungi</taxon>
        <taxon>Fungi incertae sedis</taxon>
        <taxon>Zoopagomycota</taxon>
        <taxon>Entomophthoromycotina</taxon>
        <taxon>Entomophthoromycetes</taxon>
        <taxon>Entomophthorales</taxon>
        <taxon>Ancylistaceae</taxon>
        <taxon>Conidiobolus</taxon>
    </lineage>
</organism>
<sequence>MDTKKLQQLLSLNEIIVYLNHLDIINISCTCKSINEYLKPIVFSKLIVLESYSIQRNSASYGWFIEKCEQYIRQNCKRIKYLISGNLFLYCSRWIRTDLLSNLQVISLEKTKVDVHTFRAIINTPISLHSLRLNDIKLYLTSRISEKTNYIRLPSSLVELTIADVNLYLSDLENVDDRIWERSRSLDICKNILFAPETDLSNLKFFCYYNNCFNASLIDYILSLAFNLRSLVLKNVILTEKNFKNIDKYAKLKRVSFDSRDIYYARGQNVDKLPKWITELSFNYSYEIDIWPIISLASYGFTNLKKLSIQYNPSPDSMITIITGLTNLKYLKISGKPYNKDIDNLNFQNISIKELTLTHFQYSTMNFKVFNQWKGLKKISINLNTPMTNYYTYFELCEMLNNWKYYTYPNSIQFWNMNKI</sequence>
<evidence type="ECO:0008006" key="3">
    <source>
        <dbReference type="Google" id="ProtNLM"/>
    </source>
</evidence>
<accession>A0A137NV17</accession>
<dbReference type="Gene3D" id="3.80.10.10">
    <property type="entry name" value="Ribonuclease Inhibitor"/>
    <property type="match status" value="1"/>
</dbReference>
<dbReference type="EMBL" id="KQ964705">
    <property type="protein sequence ID" value="KXN66609.1"/>
    <property type="molecule type" value="Genomic_DNA"/>
</dbReference>